<accession>A0A2W5QIJ5</accession>
<gene>
    <name evidence="1" type="ORF">DI563_05670</name>
</gene>
<evidence type="ECO:0000313" key="1">
    <source>
        <dbReference type="EMBL" id="PZQ76866.1"/>
    </source>
</evidence>
<evidence type="ECO:0000313" key="2">
    <source>
        <dbReference type="Proteomes" id="UP000249135"/>
    </source>
</evidence>
<organism evidence="1 2">
    <name type="scientific">Variovorax paradoxus</name>
    <dbReference type="NCBI Taxonomy" id="34073"/>
    <lineage>
        <taxon>Bacteria</taxon>
        <taxon>Pseudomonadati</taxon>
        <taxon>Pseudomonadota</taxon>
        <taxon>Betaproteobacteria</taxon>
        <taxon>Burkholderiales</taxon>
        <taxon>Comamonadaceae</taxon>
        <taxon>Variovorax</taxon>
    </lineage>
</organism>
<sequence length="59" mass="6569">MVAFEFGAKSLRDPFMVAFLCQQFEMLPPFKHLVLSGYAVVQDGEVDPVAEVLMDFGEA</sequence>
<dbReference type="AlphaFoldDB" id="A0A2W5QIJ5"/>
<proteinExistence type="predicted"/>
<comment type="caution">
    <text evidence="1">The sequence shown here is derived from an EMBL/GenBank/DDBJ whole genome shotgun (WGS) entry which is preliminary data.</text>
</comment>
<dbReference type="EMBL" id="QFPP01000037">
    <property type="protein sequence ID" value="PZQ76866.1"/>
    <property type="molecule type" value="Genomic_DNA"/>
</dbReference>
<protein>
    <submittedName>
        <fullName evidence="1">Uncharacterized protein</fullName>
    </submittedName>
</protein>
<reference evidence="1 2" key="1">
    <citation type="submission" date="2017-08" db="EMBL/GenBank/DDBJ databases">
        <title>Infants hospitalized years apart are colonized by the same room-sourced microbial strains.</title>
        <authorList>
            <person name="Brooks B."/>
            <person name="Olm M.R."/>
            <person name="Firek B.A."/>
            <person name="Baker R."/>
            <person name="Thomas B.C."/>
            <person name="Morowitz M.J."/>
            <person name="Banfield J.F."/>
        </authorList>
    </citation>
    <scope>NUCLEOTIDE SEQUENCE [LARGE SCALE GENOMIC DNA]</scope>
    <source>
        <strain evidence="1">S2_005_003_R2_41</strain>
    </source>
</reference>
<dbReference type="Proteomes" id="UP000249135">
    <property type="component" value="Unassembled WGS sequence"/>
</dbReference>
<name>A0A2W5QIJ5_VARPD</name>